<dbReference type="Proteomes" id="UP000613740">
    <property type="component" value="Unassembled WGS sequence"/>
</dbReference>
<dbReference type="PANTHER" id="PTHR47682:SF1">
    <property type="entry name" value="TETRATRICOPEPTIDE REPEAT (TPR)-CONTAINING PROTEIN"/>
    <property type="match status" value="1"/>
</dbReference>
<evidence type="ECO:0000313" key="3">
    <source>
        <dbReference type="Proteomes" id="UP000613740"/>
    </source>
</evidence>
<evidence type="ECO:0000256" key="1">
    <source>
        <dbReference type="PROSITE-ProRule" id="PRU00339"/>
    </source>
</evidence>
<reference evidence="2" key="1">
    <citation type="journal article" date="2020" name="bioRxiv">
        <title>Comparative genomics of Chlamydomonas.</title>
        <authorList>
            <person name="Craig R.J."/>
            <person name="Hasan A.R."/>
            <person name="Ness R.W."/>
            <person name="Keightley P.D."/>
        </authorList>
    </citation>
    <scope>NUCLEOTIDE SEQUENCE</scope>
    <source>
        <strain evidence="2">CCAP 11/173</strain>
    </source>
</reference>
<organism evidence="2 3">
    <name type="scientific">Chlamydomonas schloesseri</name>
    <dbReference type="NCBI Taxonomy" id="2026947"/>
    <lineage>
        <taxon>Eukaryota</taxon>
        <taxon>Viridiplantae</taxon>
        <taxon>Chlorophyta</taxon>
        <taxon>core chlorophytes</taxon>
        <taxon>Chlorophyceae</taxon>
        <taxon>CS clade</taxon>
        <taxon>Chlamydomonadales</taxon>
        <taxon>Chlamydomonadaceae</taxon>
        <taxon>Chlamydomonas</taxon>
    </lineage>
</organism>
<dbReference type="InterPro" id="IPR019734">
    <property type="entry name" value="TPR_rpt"/>
</dbReference>
<keyword evidence="1" id="KW-0802">TPR repeat</keyword>
<dbReference type="OrthoDB" id="2423701at2759"/>
<dbReference type="InterPro" id="IPR011990">
    <property type="entry name" value="TPR-like_helical_dom_sf"/>
</dbReference>
<dbReference type="InterPro" id="IPR036249">
    <property type="entry name" value="Thioredoxin-like_sf"/>
</dbReference>
<protein>
    <submittedName>
        <fullName evidence="2">Uncharacterized protein</fullName>
    </submittedName>
</protein>
<dbReference type="Pfam" id="PF13432">
    <property type="entry name" value="TPR_16"/>
    <property type="match status" value="1"/>
</dbReference>
<dbReference type="Gene3D" id="3.40.30.10">
    <property type="entry name" value="Glutaredoxin"/>
    <property type="match status" value="1"/>
</dbReference>
<dbReference type="AlphaFoldDB" id="A0A835T5X7"/>
<evidence type="ECO:0000313" key="2">
    <source>
        <dbReference type="EMBL" id="KAG2433065.1"/>
    </source>
</evidence>
<dbReference type="SMART" id="SM00028">
    <property type="entry name" value="TPR"/>
    <property type="match status" value="3"/>
</dbReference>
<feature type="repeat" description="TPR" evidence="1">
    <location>
        <begin position="81"/>
        <end position="114"/>
    </location>
</feature>
<dbReference type="SUPFAM" id="SSF48452">
    <property type="entry name" value="TPR-like"/>
    <property type="match status" value="1"/>
</dbReference>
<dbReference type="Gene3D" id="1.25.40.10">
    <property type="entry name" value="Tetratricopeptide repeat domain"/>
    <property type="match status" value="1"/>
</dbReference>
<dbReference type="EMBL" id="JAEHOD010000064">
    <property type="protein sequence ID" value="KAG2433065.1"/>
    <property type="molecule type" value="Genomic_DNA"/>
</dbReference>
<accession>A0A835T5X7</accession>
<dbReference type="PANTHER" id="PTHR47682">
    <property type="entry name" value="TETRATRICOPEPTIDE REPEAT (TPR)-CONTAINING PROTEIN"/>
    <property type="match status" value="1"/>
</dbReference>
<name>A0A835T5X7_9CHLO</name>
<dbReference type="PROSITE" id="PS50005">
    <property type="entry name" value="TPR"/>
    <property type="match status" value="1"/>
</dbReference>
<comment type="caution">
    <text evidence="2">The sequence shown here is derived from an EMBL/GenBank/DDBJ whole genome shotgun (WGS) entry which is preliminary data.</text>
</comment>
<proteinExistence type="predicted"/>
<dbReference type="Pfam" id="PF00515">
    <property type="entry name" value="TPR_1"/>
    <property type="match status" value="1"/>
</dbReference>
<keyword evidence="3" id="KW-1185">Reference proteome</keyword>
<dbReference type="CDD" id="cd02980">
    <property type="entry name" value="TRX_Fd_family"/>
    <property type="match status" value="1"/>
</dbReference>
<dbReference type="SUPFAM" id="SSF52833">
    <property type="entry name" value="Thioredoxin-like"/>
    <property type="match status" value="1"/>
</dbReference>
<gene>
    <name evidence="2" type="ORF">HYH02_012769</name>
</gene>
<sequence>MCVHRTCKRQGADNILKFVNDLGLPEVKATPTGCLGNCGNGPNAVLLPAEQLLHHVATPADVTQVLKGLAGASIDESVLQATQLRLAGNACAGQGDFKQAIELYQRALELKPSSGVHMLHSNLSAALLQAGDKEAALQSARKAVESSPRGFHNSTIRLIDCLYALGRYGEAAEACRNAVQADSSFTFDGSYQTIKRALQRAGQQV</sequence>